<name>A0A948WEN4_UNCEI</name>
<evidence type="ECO:0000256" key="1">
    <source>
        <dbReference type="SAM" id="MobiDB-lite"/>
    </source>
</evidence>
<evidence type="ECO:0000313" key="2">
    <source>
        <dbReference type="EMBL" id="MBU2692918.1"/>
    </source>
</evidence>
<accession>A0A948WEN4</accession>
<evidence type="ECO:0000313" key="3">
    <source>
        <dbReference type="Proteomes" id="UP000777784"/>
    </source>
</evidence>
<organism evidence="2 3">
    <name type="scientific">Eiseniibacteriota bacterium</name>
    <dbReference type="NCBI Taxonomy" id="2212470"/>
    <lineage>
        <taxon>Bacteria</taxon>
        <taxon>Candidatus Eiseniibacteriota</taxon>
    </lineage>
</organism>
<feature type="non-terminal residue" evidence="2">
    <location>
        <position position="1"/>
    </location>
</feature>
<dbReference type="AlphaFoldDB" id="A0A948WEN4"/>
<feature type="compositionally biased region" description="Polar residues" evidence="1">
    <location>
        <begin position="135"/>
        <end position="158"/>
    </location>
</feature>
<feature type="region of interest" description="Disordered" evidence="1">
    <location>
        <begin position="117"/>
        <end position="158"/>
    </location>
</feature>
<proteinExistence type="predicted"/>
<gene>
    <name evidence="2" type="ORF">KJ970_18520</name>
</gene>
<dbReference type="EMBL" id="JAHJDP010000105">
    <property type="protein sequence ID" value="MBU2692918.1"/>
    <property type="molecule type" value="Genomic_DNA"/>
</dbReference>
<sequence>MKQNELSSTIEIRDEVGQVVGTKEVVMYSSLLLKAHAEGLTQIETKLLQVPSDENGRTAIVQALVETSKGKFQALGDASPDNVEAIIIPHLIRAAETRAKSRALRDAVNIGIVSHEELDGDGFAPNGPDPGSGAQPDSPQEVPQNISATGSDSDSSITEPQQRYLFRLLKEQGLKGKAAEDHLMQALGVPLLSQATKRAAGELINQLLKEANSASAEAR</sequence>
<comment type="caution">
    <text evidence="2">The sequence shown here is derived from an EMBL/GenBank/DDBJ whole genome shotgun (WGS) entry which is preliminary data.</text>
</comment>
<protein>
    <submittedName>
        <fullName evidence="2">Uncharacterized protein</fullName>
    </submittedName>
</protein>
<reference evidence="2" key="1">
    <citation type="submission" date="2021-05" db="EMBL/GenBank/DDBJ databases">
        <title>Energy efficiency and biological interactions define the core microbiome of deep oligotrophic groundwater.</title>
        <authorList>
            <person name="Mehrshad M."/>
            <person name="Lopez-Fernandez M."/>
            <person name="Bell E."/>
            <person name="Bernier-Latmani R."/>
            <person name="Bertilsson S."/>
            <person name="Dopson M."/>
        </authorList>
    </citation>
    <scope>NUCLEOTIDE SEQUENCE</scope>
    <source>
        <strain evidence="2">Modern_marine.mb.64</strain>
    </source>
</reference>
<dbReference type="Proteomes" id="UP000777784">
    <property type="component" value="Unassembled WGS sequence"/>
</dbReference>